<evidence type="ECO:0000259" key="2">
    <source>
        <dbReference type="Pfam" id="PF01551"/>
    </source>
</evidence>
<dbReference type="PANTHER" id="PTHR21666:SF270">
    <property type="entry name" value="MUREIN HYDROLASE ACTIVATOR ENVC"/>
    <property type="match status" value="1"/>
</dbReference>
<dbReference type="GO" id="GO:0004222">
    <property type="term" value="F:metalloendopeptidase activity"/>
    <property type="evidence" value="ECO:0007669"/>
    <property type="project" value="TreeGrafter"/>
</dbReference>
<keyword evidence="4" id="KW-1185">Reference proteome</keyword>
<feature type="domain" description="M23ase beta-sheet core" evidence="2">
    <location>
        <begin position="170"/>
        <end position="265"/>
    </location>
</feature>
<gene>
    <name evidence="3" type="ORF">CHRY9293_03048</name>
</gene>
<dbReference type="EC" id="3.4.24.75" evidence="3"/>
<protein>
    <submittedName>
        <fullName evidence="3">Glycyl-glycine endopeptidase ALE-1</fullName>
        <ecNumber evidence="3">3.4.24.75</ecNumber>
    </submittedName>
</protein>
<dbReference type="Proteomes" id="UP000445144">
    <property type="component" value="Unassembled WGS sequence"/>
</dbReference>
<dbReference type="RefSeq" id="WP_162033705.1">
    <property type="nucleotide sequence ID" value="NZ_CACVBR010000036.1"/>
</dbReference>
<organism evidence="3 4">
    <name type="scientific">Chryseobacterium potabilaquae</name>
    <dbReference type="NCBI Taxonomy" id="2675057"/>
    <lineage>
        <taxon>Bacteria</taxon>
        <taxon>Pseudomonadati</taxon>
        <taxon>Bacteroidota</taxon>
        <taxon>Flavobacteriia</taxon>
        <taxon>Flavobacteriales</taxon>
        <taxon>Weeksellaceae</taxon>
        <taxon>Chryseobacterium group</taxon>
        <taxon>Chryseobacterium</taxon>
    </lineage>
</organism>
<dbReference type="PANTHER" id="PTHR21666">
    <property type="entry name" value="PEPTIDASE-RELATED"/>
    <property type="match status" value="1"/>
</dbReference>
<dbReference type="AlphaFoldDB" id="A0A6N4XEB0"/>
<sequence length="291" mass="33866">MNVFNQDYKYTFFLLLCSVMLSAQFNTLVYAKKIEEKVEGFKKQEINTDNFPEIKKTPNRTIWKKIFGTATKADLKKEIDTLKSLIIDYNETKKEKGIDNFKKIKDSLLQYVKEERQKNTVRISKPYTEIDFIKNEKKKSYPKICMPLKHRLEITSPYSVRMHPIFRIKKMHNGVDLKAHYEDVHSVLDGIVKEVGWDVKGGGNYIKIGHAGTFETSYLHLSRIYYKVGEQVKAGFIIGRSGNSGNSTGPHLHFAVKKTGKYINPSYFLNDLIKINNLISTYYDNEYFTNR</sequence>
<name>A0A6N4XEB0_9FLAO</name>
<proteinExistence type="predicted"/>
<dbReference type="EMBL" id="CACVBR010000036">
    <property type="protein sequence ID" value="CAA7196990.1"/>
    <property type="molecule type" value="Genomic_DNA"/>
</dbReference>
<evidence type="ECO:0000313" key="3">
    <source>
        <dbReference type="EMBL" id="CAA7196990.1"/>
    </source>
</evidence>
<feature type="chain" id="PRO_5026996044" evidence="1">
    <location>
        <begin position="24"/>
        <end position="291"/>
    </location>
</feature>
<dbReference type="InterPro" id="IPR016047">
    <property type="entry name" value="M23ase_b-sheet_dom"/>
</dbReference>
<dbReference type="InterPro" id="IPR050570">
    <property type="entry name" value="Cell_wall_metabolism_enzyme"/>
</dbReference>
<accession>A0A6N4XEB0</accession>
<keyword evidence="1" id="KW-0732">Signal</keyword>
<dbReference type="SUPFAM" id="SSF51261">
    <property type="entry name" value="Duplicated hybrid motif"/>
    <property type="match status" value="1"/>
</dbReference>
<dbReference type="InterPro" id="IPR011055">
    <property type="entry name" value="Dup_hybrid_motif"/>
</dbReference>
<dbReference type="Gene3D" id="2.70.70.10">
    <property type="entry name" value="Glucose Permease (Domain IIA)"/>
    <property type="match status" value="1"/>
</dbReference>
<feature type="signal peptide" evidence="1">
    <location>
        <begin position="1"/>
        <end position="23"/>
    </location>
</feature>
<evidence type="ECO:0000256" key="1">
    <source>
        <dbReference type="SAM" id="SignalP"/>
    </source>
</evidence>
<evidence type="ECO:0000313" key="4">
    <source>
        <dbReference type="Proteomes" id="UP000445144"/>
    </source>
</evidence>
<keyword evidence="3" id="KW-0378">Hydrolase</keyword>
<dbReference type="Pfam" id="PF01551">
    <property type="entry name" value="Peptidase_M23"/>
    <property type="match status" value="1"/>
</dbReference>
<reference evidence="3 4" key="1">
    <citation type="submission" date="2020-01" db="EMBL/GenBank/DDBJ databases">
        <authorList>
            <person name="Rodrigo-Torres L."/>
            <person name="Arahal R. D."/>
            <person name="Lucena T."/>
        </authorList>
    </citation>
    <scope>NUCLEOTIDE SEQUENCE [LARGE SCALE GENOMIC DNA]</scope>
    <source>
        <strain evidence="3 4">CECT 9293</strain>
    </source>
</reference>
<dbReference type="CDD" id="cd12797">
    <property type="entry name" value="M23_peptidase"/>
    <property type="match status" value="1"/>
</dbReference>